<comment type="caution">
    <text evidence="2">The sequence shown here is derived from an EMBL/GenBank/DDBJ whole genome shotgun (WGS) entry which is preliminary data.</text>
</comment>
<evidence type="ECO:0000259" key="1">
    <source>
        <dbReference type="Pfam" id="PF08241"/>
    </source>
</evidence>
<dbReference type="Pfam" id="PF08241">
    <property type="entry name" value="Methyltransf_11"/>
    <property type="match status" value="1"/>
</dbReference>
<reference evidence="2 3" key="1">
    <citation type="submission" date="2020-01" db="EMBL/GenBank/DDBJ databases">
        <title>Microvirga sp. nov., an arsenate reduction bacterium isolated from Tibet hotspring sediments.</title>
        <authorList>
            <person name="Yuan C.-G."/>
        </authorList>
    </citation>
    <scope>NUCLEOTIDE SEQUENCE [LARGE SCALE GENOMIC DNA]</scope>
    <source>
        <strain evidence="2 3">SYSU G3D203</strain>
    </source>
</reference>
<accession>A0ABW9Z170</accession>
<feature type="domain" description="Methyltransferase type 11" evidence="1">
    <location>
        <begin position="5"/>
        <end position="92"/>
    </location>
</feature>
<dbReference type="CDD" id="cd02440">
    <property type="entry name" value="AdoMet_MTases"/>
    <property type="match status" value="1"/>
</dbReference>
<dbReference type="Proteomes" id="UP000818323">
    <property type="component" value="Unassembled WGS sequence"/>
</dbReference>
<dbReference type="EMBL" id="JAAAXJ010000013">
    <property type="protein sequence ID" value="NBJ26399.1"/>
    <property type="molecule type" value="Genomic_DNA"/>
</dbReference>
<name>A0ABW9Z170_9HYPH</name>
<evidence type="ECO:0000313" key="2">
    <source>
        <dbReference type="EMBL" id="NBJ26399.1"/>
    </source>
</evidence>
<evidence type="ECO:0000313" key="3">
    <source>
        <dbReference type="Proteomes" id="UP000818323"/>
    </source>
</evidence>
<dbReference type="SUPFAM" id="SSF53335">
    <property type="entry name" value="S-adenosyl-L-methionine-dependent methyltransferases"/>
    <property type="match status" value="1"/>
</dbReference>
<dbReference type="GO" id="GO:0008168">
    <property type="term" value="F:methyltransferase activity"/>
    <property type="evidence" value="ECO:0007669"/>
    <property type="project" value="UniProtKB-KW"/>
</dbReference>
<keyword evidence="2" id="KW-0808">Transferase</keyword>
<dbReference type="RefSeq" id="WP_161726930.1">
    <property type="nucleotide sequence ID" value="NZ_JAAAXI010000054.1"/>
</dbReference>
<keyword evidence="2" id="KW-0489">Methyltransferase</keyword>
<protein>
    <submittedName>
        <fullName evidence="2">Methyltransferase domain-containing protein</fullName>
    </submittedName>
</protein>
<sequence length="200" mass="22211">MPRFLHVGCGPKRKHQTVKAFAAPEWEEVTLDIDESVKPDLVDKLPELASIESGSFDAVYSAHNIEHLYPHEVPVALRAMFRVLKPGGFAIITCPDLQTLGERLASGDIEKPIYTSGKGPVAPLDILYGFRPSMAAGNLYMAHHTGFTLKSLGDACVRSGFAKFFGFRRTKKHELWGLATTFAMPDEEIQRIAKIYLRPV</sequence>
<organism evidence="2 3">
    <name type="scientific">Microvirga arsenatis</name>
    <dbReference type="NCBI Taxonomy" id="2692265"/>
    <lineage>
        <taxon>Bacteria</taxon>
        <taxon>Pseudomonadati</taxon>
        <taxon>Pseudomonadota</taxon>
        <taxon>Alphaproteobacteria</taxon>
        <taxon>Hyphomicrobiales</taxon>
        <taxon>Methylobacteriaceae</taxon>
        <taxon>Microvirga</taxon>
    </lineage>
</organism>
<dbReference type="GO" id="GO:0032259">
    <property type="term" value="P:methylation"/>
    <property type="evidence" value="ECO:0007669"/>
    <property type="project" value="UniProtKB-KW"/>
</dbReference>
<dbReference type="InterPro" id="IPR013216">
    <property type="entry name" value="Methyltransf_11"/>
</dbReference>
<keyword evidence="3" id="KW-1185">Reference proteome</keyword>
<gene>
    <name evidence="2" type="ORF">GR303_18825</name>
</gene>
<dbReference type="InterPro" id="IPR029063">
    <property type="entry name" value="SAM-dependent_MTases_sf"/>
</dbReference>
<dbReference type="Gene3D" id="3.40.50.150">
    <property type="entry name" value="Vaccinia Virus protein VP39"/>
    <property type="match status" value="1"/>
</dbReference>
<proteinExistence type="predicted"/>